<dbReference type="GeneID" id="97053850"/>
<evidence type="ECO:0008006" key="5">
    <source>
        <dbReference type="Google" id="ProtNLM"/>
    </source>
</evidence>
<reference evidence="2 3" key="1">
    <citation type="submission" date="2016-10" db="EMBL/GenBank/DDBJ databases">
        <authorList>
            <person name="de Groot N.N."/>
        </authorList>
    </citation>
    <scope>NUCLEOTIDE SEQUENCE [LARGE SCALE GENOMIC DNA]</scope>
    <source>
        <strain evidence="2 3">LMG 27731</strain>
    </source>
</reference>
<evidence type="ECO:0000313" key="1">
    <source>
        <dbReference type="EMBL" id="CAE6758219.1"/>
    </source>
</evidence>
<evidence type="ECO:0000313" key="3">
    <source>
        <dbReference type="Proteomes" id="UP000198844"/>
    </source>
</evidence>
<protein>
    <recommendedName>
        <fullName evidence="5">Panthothenate synthetase</fullName>
    </recommendedName>
</protein>
<sequence>MRMLLNVRIPHEPFNTLVRDGTVGEVIGRILEDIKPEAAYFTEQNGTRGAVLIVNLDEPSGIPALAEPFFLKLNADCEFRVVMLPQDLMKAGLENLGSKWK</sequence>
<dbReference type="RefSeq" id="WP_054040692.1">
    <property type="nucleotide sequence ID" value="NZ_CAJNAU010000025.1"/>
</dbReference>
<evidence type="ECO:0000313" key="2">
    <source>
        <dbReference type="EMBL" id="SFU19426.1"/>
    </source>
</evidence>
<dbReference type="Proteomes" id="UP000674425">
    <property type="component" value="Unassembled WGS sequence"/>
</dbReference>
<dbReference type="EMBL" id="CAJNAU010000025">
    <property type="protein sequence ID" value="CAE6758219.1"/>
    <property type="molecule type" value="Genomic_DNA"/>
</dbReference>
<dbReference type="AlphaFoldDB" id="A0A1I7E669"/>
<organism evidence="2 3">
    <name type="scientific">Paraburkholderia aspalathi</name>
    <dbReference type="NCBI Taxonomy" id="1324617"/>
    <lineage>
        <taxon>Bacteria</taxon>
        <taxon>Pseudomonadati</taxon>
        <taxon>Pseudomonadota</taxon>
        <taxon>Betaproteobacteria</taxon>
        <taxon>Burkholderiales</taxon>
        <taxon>Burkholderiaceae</taxon>
        <taxon>Paraburkholderia</taxon>
    </lineage>
</organism>
<name>A0A1I7E669_9BURK</name>
<keyword evidence="4" id="KW-1185">Reference proteome</keyword>
<reference evidence="1 4" key="2">
    <citation type="submission" date="2021-02" db="EMBL/GenBank/DDBJ databases">
        <authorList>
            <person name="Vanwijnsberghe S."/>
        </authorList>
    </citation>
    <scope>NUCLEOTIDE SEQUENCE [LARGE SCALE GENOMIC DNA]</scope>
    <source>
        <strain evidence="1 4">R-69658</strain>
    </source>
</reference>
<gene>
    <name evidence="1" type="ORF">R69658_03044</name>
    <name evidence="2" type="ORF">SAMN05192563_101463</name>
</gene>
<accession>A0A1I7E669</accession>
<evidence type="ECO:0000313" key="4">
    <source>
        <dbReference type="Proteomes" id="UP000674425"/>
    </source>
</evidence>
<dbReference type="EMBL" id="FPBH01000014">
    <property type="protein sequence ID" value="SFU19426.1"/>
    <property type="molecule type" value="Genomic_DNA"/>
</dbReference>
<proteinExistence type="predicted"/>
<dbReference type="Proteomes" id="UP000198844">
    <property type="component" value="Unassembled WGS sequence"/>
</dbReference>
<dbReference type="OrthoDB" id="120749at2"/>